<dbReference type="CDD" id="cd00433">
    <property type="entry name" value="Peptidase_M17"/>
    <property type="match status" value="1"/>
</dbReference>
<accession>A0A3B0W731</accession>
<dbReference type="Gene3D" id="3.40.220.10">
    <property type="entry name" value="Leucine Aminopeptidase, subunit E, domain 1"/>
    <property type="match status" value="1"/>
</dbReference>
<evidence type="ECO:0000256" key="2">
    <source>
        <dbReference type="ARBA" id="ARBA00009528"/>
    </source>
</evidence>
<evidence type="ECO:0000313" key="8">
    <source>
        <dbReference type="EMBL" id="VAW45119.1"/>
    </source>
</evidence>
<dbReference type="PANTHER" id="PTHR11963:SF23">
    <property type="entry name" value="CYTOSOL AMINOPEPTIDASE"/>
    <property type="match status" value="1"/>
</dbReference>
<dbReference type="GO" id="GO:0005737">
    <property type="term" value="C:cytoplasm"/>
    <property type="evidence" value="ECO:0007669"/>
    <property type="project" value="InterPro"/>
</dbReference>
<evidence type="ECO:0000256" key="5">
    <source>
        <dbReference type="ARBA" id="ARBA00022670"/>
    </source>
</evidence>
<dbReference type="Gene3D" id="3.40.630.10">
    <property type="entry name" value="Zn peptidases"/>
    <property type="match status" value="1"/>
</dbReference>
<name>A0A3B0W731_9ZZZZ</name>
<dbReference type="InterPro" id="IPR008283">
    <property type="entry name" value="Peptidase_M17_N"/>
</dbReference>
<dbReference type="NCBIfam" id="NF002073">
    <property type="entry name" value="PRK00913.1-2"/>
    <property type="match status" value="1"/>
</dbReference>
<reference evidence="8" key="1">
    <citation type="submission" date="2018-06" db="EMBL/GenBank/DDBJ databases">
        <authorList>
            <person name="Zhirakovskaya E."/>
        </authorList>
    </citation>
    <scope>NUCLEOTIDE SEQUENCE</scope>
</reference>
<dbReference type="EC" id="3.4.11.1" evidence="3"/>
<evidence type="ECO:0000259" key="7">
    <source>
        <dbReference type="PROSITE" id="PS00631"/>
    </source>
</evidence>
<dbReference type="GO" id="GO:0006508">
    <property type="term" value="P:proteolysis"/>
    <property type="evidence" value="ECO:0007669"/>
    <property type="project" value="UniProtKB-KW"/>
</dbReference>
<dbReference type="InterPro" id="IPR023042">
    <property type="entry name" value="Peptidase_M17_leu_NH2_pept"/>
</dbReference>
<keyword evidence="4 8" id="KW-0031">Aminopeptidase</keyword>
<dbReference type="HAMAP" id="MF_00181">
    <property type="entry name" value="Cytosol_peptidase_M17"/>
    <property type="match status" value="1"/>
</dbReference>
<comment type="similarity">
    <text evidence="2">Belongs to the peptidase M17 family.</text>
</comment>
<dbReference type="SUPFAM" id="SSF52949">
    <property type="entry name" value="Macro domain-like"/>
    <property type="match status" value="1"/>
</dbReference>
<dbReference type="PANTHER" id="PTHR11963">
    <property type="entry name" value="LEUCINE AMINOPEPTIDASE-RELATED"/>
    <property type="match status" value="1"/>
</dbReference>
<organism evidence="8">
    <name type="scientific">hydrothermal vent metagenome</name>
    <dbReference type="NCBI Taxonomy" id="652676"/>
    <lineage>
        <taxon>unclassified sequences</taxon>
        <taxon>metagenomes</taxon>
        <taxon>ecological metagenomes</taxon>
    </lineage>
</organism>
<feature type="domain" description="Cytosol aminopeptidase" evidence="7">
    <location>
        <begin position="340"/>
        <end position="347"/>
    </location>
</feature>
<dbReference type="InterPro" id="IPR043472">
    <property type="entry name" value="Macro_dom-like"/>
</dbReference>
<keyword evidence="5" id="KW-0645">Protease</keyword>
<evidence type="ECO:0000256" key="6">
    <source>
        <dbReference type="ARBA" id="ARBA00022801"/>
    </source>
</evidence>
<dbReference type="AlphaFoldDB" id="A0A3B0W731"/>
<evidence type="ECO:0000256" key="4">
    <source>
        <dbReference type="ARBA" id="ARBA00022438"/>
    </source>
</evidence>
<dbReference type="PROSITE" id="PS00631">
    <property type="entry name" value="CYTOSOL_AP"/>
    <property type="match status" value="1"/>
</dbReference>
<gene>
    <name evidence="8" type="ORF">MNBD_GAMMA02-848</name>
</gene>
<protein>
    <recommendedName>
        <fullName evidence="3">leucyl aminopeptidase</fullName>
        <ecNumber evidence="3">3.4.11.1</ecNumber>
    </recommendedName>
</protein>
<dbReference type="InterPro" id="IPR011356">
    <property type="entry name" value="Leucine_aapep/pepB"/>
</dbReference>
<dbReference type="GO" id="GO:0030145">
    <property type="term" value="F:manganese ion binding"/>
    <property type="evidence" value="ECO:0007669"/>
    <property type="project" value="InterPro"/>
</dbReference>
<dbReference type="SUPFAM" id="SSF53187">
    <property type="entry name" value="Zn-dependent exopeptidases"/>
    <property type="match status" value="1"/>
</dbReference>
<dbReference type="GO" id="GO:0070006">
    <property type="term" value="F:metalloaminopeptidase activity"/>
    <property type="evidence" value="ECO:0007669"/>
    <property type="project" value="InterPro"/>
</dbReference>
<keyword evidence="6 8" id="KW-0378">Hydrolase</keyword>
<dbReference type="Pfam" id="PF00883">
    <property type="entry name" value="Peptidase_M17"/>
    <property type="match status" value="1"/>
</dbReference>
<proteinExistence type="inferred from homology"/>
<sequence length="488" mass="52563">MKIKPTQQAVSESQADQIIIGHFKGQNTNAWIDQLGSEVKDQFNARLNNKDFTGQAGQTQNLYSTQGQVITVLGLGKANKLSATALYENTHKVTQAAAKSRNQTVANYLALNEFDDIDADQATKLVTLASTHAEYRYDDTKTFKKDSKHSLKELEIAVNVAQTTAFKQAKAMASGISAARHLGNSPPNICNPKYIASYAKKIAEKNNNCEINVLNHKQMKKMGMGALLAVGQGSANKSKMVVLKYNGADKDQAPIATVGKGITFDTGGISLKAGANMDEMKYDMCGAATVIGGFVAAVELGLPINLITFVPAVENMPDGKAYRPGDVITSYSGKTIEVLNTDAEGRMILCDTLTYAQEFKPSVVLDFATLTGACVVALGHQASAVMTKTDGLFDDLKAAGLQSHDRVWELPLWDEYQKQIDTTFADMQNVGGFAGGTITAGCFLSRFTSGQKWAHVDIAGTAWNSKKEGATGRPVAMLTQYLINESQK</sequence>
<evidence type="ECO:0000256" key="3">
    <source>
        <dbReference type="ARBA" id="ARBA00012565"/>
    </source>
</evidence>
<evidence type="ECO:0000256" key="1">
    <source>
        <dbReference type="ARBA" id="ARBA00000135"/>
    </source>
</evidence>
<dbReference type="InterPro" id="IPR000819">
    <property type="entry name" value="Peptidase_M17_C"/>
</dbReference>
<dbReference type="NCBIfam" id="NF002074">
    <property type="entry name" value="PRK00913.1-4"/>
    <property type="match status" value="1"/>
</dbReference>
<dbReference type="EMBL" id="UOFA01000159">
    <property type="protein sequence ID" value="VAW45119.1"/>
    <property type="molecule type" value="Genomic_DNA"/>
</dbReference>
<dbReference type="PRINTS" id="PR00481">
    <property type="entry name" value="LAMNOPPTDASE"/>
</dbReference>
<dbReference type="Pfam" id="PF02789">
    <property type="entry name" value="Peptidase_M17_N"/>
    <property type="match status" value="1"/>
</dbReference>
<comment type="catalytic activity">
    <reaction evidence="1">
        <text>Release of an N-terminal amino acid, Xaa-|-Yaa-, in which Xaa is preferably Leu, but may be other amino acids including Pro although not Arg or Lys, and Yaa may be Pro. Amino acid amides and methyl esters are also readily hydrolyzed, but rates on arylamides are exceedingly low.</text>
        <dbReference type="EC" id="3.4.11.1"/>
    </reaction>
</comment>